<protein>
    <submittedName>
        <fullName evidence="3">ABC transporter substrate-binding protein</fullName>
    </submittedName>
</protein>
<name>A0A261VEG1_9BORD</name>
<dbReference type="EMBL" id="NEVT01000008">
    <property type="protein sequence ID" value="OZI72536.1"/>
    <property type="molecule type" value="Genomic_DNA"/>
</dbReference>
<evidence type="ECO:0000256" key="2">
    <source>
        <dbReference type="SAM" id="SignalP"/>
    </source>
</evidence>
<sequence length="325" mass="33685">MRQAKTAILAAAASLAAMLAAPAPAASAFPSKPVRIIAPSSAGGILDLTSRLVGEKLSQQLGSPVVVENMAGGGGIIGMQGMLNAAPDGHTLVMGSLGPNAANYSLYSKLPYQMSDFAPVIGVISMPSVLVVNPKLPVKDLASLQSYAKSKNGDIAMAISTMGASSHLIGEVLKGELGISAINVVYKGAAPAITDLVGGQVDFMVDNMITAKPMIEAGRLRAIAVFSKERSPLMPDVPTVTELGYPQLTGGTWLGLFVSAKTPPDRVERLNAELNKVLADPGVRDALVKQGGNPVGGSSAEFDQFVRAETERWRKVIQAAGIKVE</sequence>
<dbReference type="Gene3D" id="3.40.190.150">
    <property type="entry name" value="Bordetella uptake gene, domain 1"/>
    <property type="match status" value="1"/>
</dbReference>
<organism evidence="3 4">
    <name type="scientific">Bordetella genomosp. 2</name>
    <dbReference type="NCBI Taxonomy" id="1983456"/>
    <lineage>
        <taxon>Bacteria</taxon>
        <taxon>Pseudomonadati</taxon>
        <taxon>Pseudomonadota</taxon>
        <taxon>Betaproteobacteria</taxon>
        <taxon>Burkholderiales</taxon>
        <taxon>Alcaligenaceae</taxon>
        <taxon>Bordetella</taxon>
    </lineage>
</organism>
<gene>
    <name evidence="3" type="ORF">CAL24_19785</name>
</gene>
<comment type="caution">
    <text evidence="3">The sequence shown here is derived from an EMBL/GenBank/DDBJ whole genome shotgun (WGS) entry which is preliminary data.</text>
</comment>
<accession>A0A261VEG1</accession>
<comment type="similarity">
    <text evidence="1">Belongs to the UPF0065 (bug) family.</text>
</comment>
<keyword evidence="4" id="KW-1185">Reference proteome</keyword>
<feature type="signal peptide" evidence="2">
    <location>
        <begin position="1"/>
        <end position="25"/>
    </location>
</feature>
<dbReference type="Pfam" id="PF03401">
    <property type="entry name" value="TctC"/>
    <property type="match status" value="1"/>
</dbReference>
<dbReference type="PANTHER" id="PTHR42928:SF5">
    <property type="entry name" value="BLR1237 PROTEIN"/>
    <property type="match status" value="1"/>
</dbReference>
<evidence type="ECO:0000256" key="1">
    <source>
        <dbReference type="ARBA" id="ARBA00006987"/>
    </source>
</evidence>
<dbReference type="Proteomes" id="UP000215633">
    <property type="component" value="Unassembled WGS sequence"/>
</dbReference>
<dbReference type="PANTHER" id="PTHR42928">
    <property type="entry name" value="TRICARBOXYLATE-BINDING PROTEIN"/>
    <property type="match status" value="1"/>
</dbReference>
<dbReference type="RefSeq" id="WP_028352727.1">
    <property type="nucleotide sequence ID" value="NZ_NEVT01000008.1"/>
</dbReference>
<dbReference type="InterPro" id="IPR005064">
    <property type="entry name" value="BUG"/>
</dbReference>
<evidence type="ECO:0000313" key="3">
    <source>
        <dbReference type="EMBL" id="OZI72536.1"/>
    </source>
</evidence>
<evidence type="ECO:0000313" key="4">
    <source>
        <dbReference type="Proteomes" id="UP000215633"/>
    </source>
</evidence>
<dbReference type="CDD" id="cd07012">
    <property type="entry name" value="PBP2_Bug_TTT"/>
    <property type="match status" value="1"/>
</dbReference>
<reference evidence="4" key="1">
    <citation type="submission" date="2017-05" db="EMBL/GenBank/DDBJ databases">
        <title>Complete and WGS of Bordetella genogroups.</title>
        <authorList>
            <person name="Spilker T."/>
            <person name="Lipuma J."/>
        </authorList>
    </citation>
    <scope>NUCLEOTIDE SEQUENCE [LARGE SCALE GENOMIC DNA]</scope>
    <source>
        <strain evidence="4">AU8256</strain>
    </source>
</reference>
<keyword evidence="2" id="KW-0732">Signal</keyword>
<proteinExistence type="inferred from homology"/>
<dbReference type="AlphaFoldDB" id="A0A261VEG1"/>
<feature type="chain" id="PRO_5012153213" evidence="2">
    <location>
        <begin position="26"/>
        <end position="325"/>
    </location>
</feature>
<dbReference type="InterPro" id="IPR042100">
    <property type="entry name" value="Bug_dom1"/>
</dbReference>
<dbReference type="PIRSF" id="PIRSF017082">
    <property type="entry name" value="YflP"/>
    <property type="match status" value="1"/>
</dbReference>
<dbReference type="SUPFAM" id="SSF53850">
    <property type="entry name" value="Periplasmic binding protein-like II"/>
    <property type="match status" value="1"/>
</dbReference>
<dbReference type="Gene3D" id="3.40.190.10">
    <property type="entry name" value="Periplasmic binding protein-like II"/>
    <property type="match status" value="1"/>
</dbReference>